<dbReference type="GO" id="GO:0004180">
    <property type="term" value="F:carboxypeptidase activity"/>
    <property type="evidence" value="ECO:0007669"/>
    <property type="project" value="UniProtKB-KW"/>
</dbReference>
<evidence type="ECO:0000256" key="1">
    <source>
        <dbReference type="SAM" id="SignalP"/>
    </source>
</evidence>
<gene>
    <name evidence="3" type="ORF">ACD591_07325</name>
    <name evidence="2" type="ORF">FOE74_13380</name>
</gene>
<reference evidence="3 5" key="3">
    <citation type="submission" date="2024-08" db="EMBL/GenBank/DDBJ databases">
        <authorList>
            <person name="Wei W."/>
        </authorList>
    </citation>
    <scope>NUCLEOTIDE SEQUENCE [LARGE SCALE GENOMIC DNA]</scope>
    <source>
        <strain evidence="3 5">XU2</strain>
    </source>
</reference>
<accession>A0A5M8QBS7</accession>
<sequence>MFLPVPFPVRLPFLFVLLLLSLSKLAQAQGGFGRVAGTVIDAQSRQPLGFATVFIAQTTFGTNSAENGTFQLTNLPAGSHELVVSFLGYETLSHKFTLQAGQQLSFRFEVVPKANQLQEVVVRADTNWRHNYGVFLKNFIGQSANAAQVQITNADVLYFHFDARERVLTAEASKPLVIENRALGYRLHFVLEDFRADFKNGQVFHAGHPRFEELKPRNKAQQKRWAAARLKAYHGSLMHFTRALYTQNLEAEGFNVRKLQRRPNPNRPPEQEIQAGLKRARAASKPGITVTYAGSGGQEDSLSYWGRMSRLDKTVAYLYKDPLPYGHLVVREPESNRLRLQFEDHLNVVYAKEKEEPNYINQNAFAKRRAPGPQTSLITLLEPYTYIEPNGMILNPYSHVVEEYWAFEKLAEMLPLDYEPTQTE</sequence>
<dbReference type="EMBL" id="VKKZ01000021">
    <property type="protein sequence ID" value="KAA6433457.1"/>
    <property type="molecule type" value="Genomic_DNA"/>
</dbReference>
<dbReference type="Proteomes" id="UP001570846">
    <property type="component" value="Unassembled WGS sequence"/>
</dbReference>
<keyword evidence="1" id="KW-0732">Signal</keyword>
<name>A0A5M8QBS7_9BACT</name>
<evidence type="ECO:0000313" key="2">
    <source>
        <dbReference type="EMBL" id="KAA6433457.1"/>
    </source>
</evidence>
<dbReference type="Gene3D" id="2.60.40.1120">
    <property type="entry name" value="Carboxypeptidase-like, regulatory domain"/>
    <property type="match status" value="1"/>
</dbReference>
<feature type="signal peptide" evidence="1">
    <location>
        <begin position="1"/>
        <end position="28"/>
    </location>
</feature>
<reference evidence="2 4" key="1">
    <citation type="submission" date="2019-07" db="EMBL/GenBank/DDBJ databases">
        <authorList>
            <person name="Qu J.-H."/>
        </authorList>
    </citation>
    <scope>NUCLEOTIDE SEQUENCE [LARGE SCALE GENOMIC DNA]</scope>
    <source>
        <strain evidence="2 4">MDT1-10-3</strain>
    </source>
</reference>
<feature type="chain" id="PRO_5024333364" evidence="1">
    <location>
        <begin position="29"/>
        <end position="424"/>
    </location>
</feature>
<reference evidence="2 4" key="2">
    <citation type="submission" date="2019-09" db="EMBL/GenBank/DDBJ databases">
        <title>A bacterium isolated from glacier soil.</title>
        <authorList>
            <person name="Liu Q."/>
        </authorList>
    </citation>
    <scope>NUCLEOTIDE SEQUENCE [LARGE SCALE GENOMIC DNA]</scope>
    <source>
        <strain evidence="2 4">MDT1-10-3</strain>
    </source>
</reference>
<dbReference type="Proteomes" id="UP000323866">
    <property type="component" value="Unassembled WGS sequence"/>
</dbReference>
<organism evidence="2 4">
    <name type="scientific">Rufibacter glacialis</name>
    <dbReference type="NCBI Taxonomy" id="1259555"/>
    <lineage>
        <taxon>Bacteria</taxon>
        <taxon>Pseudomonadati</taxon>
        <taxon>Bacteroidota</taxon>
        <taxon>Cytophagia</taxon>
        <taxon>Cytophagales</taxon>
        <taxon>Hymenobacteraceae</taxon>
        <taxon>Rufibacter</taxon>
    </lineage>
</organism>
<evidence type="ECO:0000313" key="4">
    <source>
        <dbReference type="Proteomes" id="UP000323866"/>
    </source>
</evidence>
<evidence type="ECO:0000313" key="5">
    <source>
        <dbReference type="Proteomes" id="UP001570846"/>
    </source>
</evidence>
<proteinExistence type="predicted"/>
<dbReference type="OrthoDB" id="1223654at2"/>
<keyword evidence="2" id="KW-0121">Carboxypeptidase</keyword>
<evidence type="ECO:0000313" key="3">
    <source>
        <dbReference type="EMBL" id="MFA1771097.1"/>
    </source>
</evidence>
<dbReference type="SUPFAM" id="SSF49464">
    <property type="entry name" value="Carboxypeptidase regulatory domain-like"/>
    <property type="match status" value="1"/>
</dbReference>
<dbReference type="AlphaFoldDB" id="A0A5M8QBS7"/>
<dbReference type="RefSeq" id="WP_149099116.1">
    <property type="nucleotide sequence ID" value="NZ_BMMG01000004.1"/>
</dbReference>
<keyword evidence="2" id="KW-0645">Protease</keyword>
<keyword evidence="2" id="KW-0378">Hydrolase</keyword>
<dbReference type="InterPro" id="IPR008969">
    <property type="entry name" value="CarboxyPept-like_regulatory"/>
</dbReference>
<protein>
    <submittedName>
        <fullName evidence="2">Carboxypeptidase-like regulatory domain-containing protein</fullName>
    </submittedName>
</protein>
<dbReference type="Pfam" id="PF13715">
    <property type="entry name" value="CarbopepD_reg_2"/>
    <property type="match status" value="1"/>
</dbReference>
<dbReference type="EMBL" id="JBGOGF010000003">
    <property type="protein sequence ID" value="MFA1771097.1"/>
    <property type="molecule type" value="Genomic_DNA"/>
</dbReference>
<keyword evidence="5" id="KW-1185">Reference proteome</keyword>
<comment type="caution">
    <text evidence="2">The sequence shown here is derived from an EMBL/GenBank/DDBJ whole genome shotgun (WGS) entry which is preliminary data.</text>
</comment>